<dbReference type="Proteomes" id="UP001652582">
    <property type="component" value="Chromosome 14"/>
</dbReference>
<keyword evidence="2" id="KW-0812">Transmembrane</keyword>
<evidence type="ECO:0000313" key="4">
    <source>
        <dbReference type="RefSeq" id="XP_052741397.1"/>
    </source>
</evidence>
<evidence type="ECO:0000313" key="3">
    <source>
        <dbReference type="Proteomes" id="UP001652582"/>
    </source>
</evidence>
<feature type="transmembrane region" description="Helical" evidence="2">
    <location>
        <begin position="7"/>
        <end position="25"/>
    </location>
</feature>
<keyword evidence="2" id="KW-0472">Membrane</keyword>
<gene>
    <name evidence="4" type="primary">LOC112050599</name>
</gene>
<evidence type="ECO:0000256" key="1">
    <source>
        <dbReference type="SAM" id="MobiDB-lite"/>
    </source>
</evidence>
<dbReference type="GeneID" id="112050599"/>
<feature type="transmembrane region" description="Helical" evidence="2">
    <location>
        <begin position="100"/>
        <end position="121"/>
    </location>
</feature>
<reference evidence="4" key="1">
    <citation type="submission" date="2025-08" db="UniProtKB">
        <authorList>
            <consortium name="RefSeq"/>
        </authorList>
    </citation>
    <scope>IDENTIFICATION</scope>
</reference>
<keyword evidence="2" id="KW-1133">Transmembrane helix</keyword>
<feature type="compositionally biased region" description="Basic and acidic residues" evidence="1">
    <location>
        <begin position="174"/>
        <end position="187"/>
    </location>
</feature>
<sequence length="509" mass="59432">MNERKILLFILCVIFYCFYNVHLWFTTHVNEEKPLESDVNTDRKAGVRANNSQQNVVKPKMIPLFLKNACSALEVFTQKPQLVKIKRSKFKDMDLGNNTITVLGITVFLFILLLSALFDVLKVKEEERARRKLNPDGERRQSLAEFANKKMLRRESSKFSLQLFQIAESVATDNEEKKSPRESRPYTRAESTNSYLVEKTQTKNSAPASIGVTPAEHKLVKRESVAKLIDNHLQWLPQRPVYNYHHCEFRFWRNQYLSAIPYSLWYHMFRGQQTRSLNIGCFGTSSNDPNKDKILLRLKQNNKELFNKEIKFSRKYEHILNINASICSLMELCKRKFYQMLDSASKRLTVSPTISIYSDVSYDDTEENNNNINDLQGYFEKFHLKNGLCTKKNINEEYYEKCKGDTKVDKLFIKAKMKGYCVPSDIVEEHFYYLPNFLKDELCNGPISKCENVNCKRPVFDYVYSEFCLEKIVLIENTEDVILNAVLCSKSCADTWKIGKTILTWEFVS</sequence>
<protein>
    <submittedName>
        <fullName evidence="4">Uncharacterized protein LOC112050599 isoform X2</fullName>
    </submittedName>
</protein>
<name>A0ABM3LQP5_BICAN</name>
<dbReference type="RefSeq" id="XP_052741397.1">
    <property type="nucleotide sequence ID" value="XM_052885437.1"/>
</dbReference>
<evidence type="ECO:0000256" key="2">
    <source>
        <dbReference type="SAM" id="Phobius"/>
    </source>
</evidence>
<proteinExistence type="predicted"/>
<accession>A0ABM3LQP5</accession>
<feature type="region of interest" description="Disordered" evidence="1">
    <location>
        <begin position="172"/>
        <end position="194"/>
    </location>
</feature>
<keyword evidence="3" id="KW-1185">Reference proteome</keyword>
<organism evidence="3 4">
    <name type="scientific">Bicyclus anynana</name>
    <name type="common">Squinting bush brown butterfly</name>
    <dbReference type="NCBI Taxonomy" id="110368"/>
    <lineage>
        <taxon>Eukaryota</taxon>
        <taxon>Metazoa</taxon>
        <taxon>Ecdysozoa</taxon>
        <taxon>Arthropoda</taxon>
        <taxon>Hexapoda</taxon>
        <taxon>Insecta</taxon>
        <taxon>Pterygota</taxon>
        <taxon>Neoptera</taxon>
        <taxon>Endopterygota</taxon>
        <taxon>Lepidoptera</taxon>
        <taxon>Glossata</taxon>
        <taxon>Ditrysia</taxon>
        <taxon>Papilionoidea</taxon>
        <taxon>Nymphalidae</taxon>
        <taxon>Satyrinae</taxon>
        <taxon>Satyrini</taxon>
        <taxon>Mycalesina</taxon>
        <taxon>Bicyclus</taxon>
    </lineage>
</organism>